<reference evidence="10" key="1">
    <citation type="journal article" date="2019" name="Int. J. Syst. Evol. Microbiol.">
        <title>The Global Catalogue of Microorganisms (GCM) 10K type strain sequencing project: providing services to taxonomists for standard genome sequencing and annotation.</title>
        <authorList>
            <consortium name="The Broad Institute Genomics Platform"/>
            <consortium name="The Broad Institute Genome Sequencing Center for Infectious Disease"/>
            <person name="Wu L."/>
            <person name="Ma J."/>
        </authorList>
    </citation>
    <scope>NUCLEOTIDE SEQUENCE [LARGE SCALE GENOMIC DNA]</scope>
    <source>
        <strain evidence="10">CCUG 59129</strain>
    </source>
</reference>
<dbReference type="Pfam" id="PF00528">
    <property type="entry name" value="BPD_transp_1"/>
    <property type="match status" value="1"/>
</dbReference>
<dbReference type="InterPro" id="IPR035906">
    <property type="entry name" value="MetI-like_sf"/>
</dbReference>
<comment type="caution">
    <text evidence="9">The sequence shown here is derived from an EMBL/GenBank/DDBJ whole genome shotgun (WGS) entry which is preliminary data.</text>
</comment>
<evidence type="ECO:0000256" key="3">
    <source>
        <dbReference type="ARBA" id="ARBA00022475"/>
    </source>
</evidence>
<evidence type="ECO:0000256" key="6">
    <source>
        <dbReference type="ARBA" id="ARBA00023136"/>
    </source>
</evidence>
<keyword evidence="3" id="KW-1003">Cell membrane</keyword>
<dbReference type="InterPro" id="IPR000515">
    <property type="entry name" value="MetI-like"/>
</dbReference>
<keyword evidence="6 7" id="KW-0472">Membrane</keyword>
<dbReference type="SUPFAM" id="SSF161098">
    <property type="entry name" value="MetI-like"/>
    <property type="match status" value="1"/>
</dbReference>
<feature type="domain" description="ABC transmembrane type-1" evidence="8">
    <location>
        <begin position="92"/>
        <end position="293"/>
    </location>
</feature>
<protein>
    <submittedName>
        <fullName evidence="9">Carbohydrate ABC transporter permease</fullName>
    </submittedName>
</protein>
<keyword evidence="2 7" id="KW-0813">Transport</keyword>
<evidence type="ECO:0000313" key="9">
    <source>
        <dbReference type="EMBL" id="MFD0958048.1"/>
    </source>
</evidence>
<keyword evidence="10" id="KW-1185">Reference proteome</keyword>
<feature type="transmembrane region" description="Helical" evidence="7">
    <location>
        <begin position="130"/>
        <end position="149"/>
    </location>
</feature>
<name>A0ABW3HKK9_9BACL</name>
<evidence type="ECO:0000256" key="5">
    <source>
        <dbReference type="ARBA" id="ARBA00022989"/>
    </source>
</evidence>
<dbReference type="EMBL" id="JBHTJZ010000004">
    <property type="protein sequence ID" value="MFD0958048.1"/>
    <property type="molecule type" value="Genomic_DNA"/>
</dbReference>
<evidence type="ECO:0000256" key="2">
    <source>
        <dbReference type="ARBA" id="ARBA00022448"/>
    </source>
</evidence>
<feature type="transmembrane region" description="Helical" evidence="7">
    <location>
        <begin position="277"/>
        <end position="296"/>
    </location>
</feature>
<evidence type="ECO:0000256" key="4">
    <source>
        <dbReference type="ARBA" id="ARBA00022692"/>
    </source>
</evidence>
<feature type="transmembrane region" description="Helical" evidence="7">
    <location>
        <begin position="96"/>
        <end position="118"/>
    </location>
</feature>
<comment type="subcellular location">
    <subcellularLocation>
        <location evidence="1 7">Cell membrane</location>
        <topology evidence="1 7">Multi-pass membrane protein</topology>
    </subcellularLocation>
</comment>
<keyword evidence="4 7" id="KW-0812">Transmembrane</keyword>
<sequence>MRYGNDKRQGENAMIHTKKSTGDRLIDAGLAIILAGIALITLYPFWTQVVISMDGAGADSAAYSAGVILLPTELTFESYKLAFQFDALWTGYRNTIVRTVMGVALSVCLTAVTAYPLAKRDLPFNRAITGFILFTMLFSGGMIPIYLLIKELNMLNTIWALVIPTAIGAFNVLIMRNFFRSIPGEVEESARVDGAGYFRIFLLIIVPLSKPVLATIALWVAVGHWNAWFDSMIYVTDPDKQVLQIVLRKIIIQNNMADINNVIQNIGKTTVFSGRQLQATVVMFSIIPMLIVYPFIQKYFVKGVMIGAIKG</sequence>
<feature type="transmembrane region" description="Helical" evidence="7">
    <location>
        <begin position="25"/>
        <end position="46"/>
    </location>
</feature>
<dbReference type="PROSITE" id="PS50928">
    <property type="entry name" value="ABC_TM1"/>
    <property type="match status" value="1"/>
</dbReference>
<evidence type="ECO:0000313" key="10">
    <source>
        <dbReference type="Proteomes" id="UP001596989"/>
    </source>
</evidence>
<dbReference type="Proteomes" id="UP001596989">
    <property type="component" value="Unassembled WGS sequence"/>
</dbReference>
<dbReference type="RefSeq" id="WP_377561677.1">
    <property type="nucleotide sequence ID" value="NZ_JBHTJZ010000004.1"/>
</dbReference>
<feature type="transmembrane region" description="Helical" evidence="7">
    <location>
        <begin position="155"/>
        <end position="179"/>
    </location>
</feature>
<evidence type="ECO:0000256" key="1">
    <source>
        <dbReference type="ARBA" id="ARBA00004651"/>
    </source>
</evidence>
<accession>A0ABW3HKK9</accession>
<dbReference type="PANTHER" id="PTHR43744">
    <property type="entry name" value="ABC TRANSPORTER PERMEASE PROTEIN MG189-RELATED-RELATED"/>
    <property type="match status" value="1"/>
</dbReference>
<dbReference type="Gene3D" id="1.10.3720.10">
    <property type="entry name" value="MetI-like"/>
    <property type="match status" value="1"/>
</dbReference>
<gene>
    <name evidence="9" type="ORF">ACFQ2I_01455</name>
</gene>
<evidence type="ECO:0000259" key="8">
    <source>
        <dbReference type="PROSITE" id="PS50928"/>
    </source>
</evidence>
<proteinExistence type="inferred from homology"/>
<comment type="similarity">
    <text evidence="7">Belongs to the binding-protein-dependent transport system permease family.</text>
</comment>
<dbReference type="PANTHER" id="PTHR43744:SF9">
    <property type="entry name" value="POLYGALACTURONAN_RHAMNOGALACTURONAN TRANSPORT SYSTEM PERMEASE PROTEIN YTCP"/>
    <property type="match status" value="1"/>
</dbReference>
<feature type="transmembrane region" description="Helical" evidence="7">
    <location>
        <begin position="200"/>
        <end position="222"/>
    </location>
</feature>
<dbReference type="CDD" id="cd06261">
    <property type="entry name" value="TM_PBP2"/>
    <property type="match status" value="1"/>
</dbReference>
<evidence type="ECO:0000256" key="7">
    <source>
        <dbReference type="RuleBase" id="RU363032"/>
    </source>
</evidence>
<keyword evidence="5 7" id="KW-1133">Transmembrane helix</keyword>
<organism evidence="9 10">
    <name type="scientific">Paenibacillus chungangensis</name>
    <dbReference type="NCBI Taxonomy" id="696535"/>
    <lineage>
        <taxon>Bacteria</taxon>
        <taxon>Bacillati</taxon>
        <taxon>Bacillota</taxon>
        <taxon>Bacilli</taxon>
        <taxon>Bacillales</taxon>
        <taxon>Paenibacillaceae</taxon>
        <taxon>Paenibacillus</taxon>
    </lineage>
</organism>